<keyword evidence="12" id="KW-0584">Phenylalanine biosynthesis</keyword>
<dbReference type="CDD" id="cd04905">
    <property type="entry name" value="ACT_CM-PDT"/>
    <property type="match status" value="1"/>
</dbReference>
<dbReference type="GO" id="GO:0046417">
    <property type="term" value="P:chorismate metabolic process"/>
    <property type="evidence" value="ECO:0007669"/>
    <property type="project" value="InterPro"/>
</dbReference>
<dbReference type="AlphaFoldDB" id="A0A7G9GEZ3"/>
<dbReference type="GO" id="GO:0004664">
    <property type="term" value="F:prephenate dehydratase activity"/>
    <property type="evidence" value="ECO:0007669"/>
    <property type="project" value="UniProtKB-EC"/>
</dbReference>
<dbReference type="UniPathway" id="UPA00121">
    <property type="reaction ID" value="UER00345"/>
</dbReference>
<evidence type="ECO:0000256" key="6">
    <source>
        <dbReference type="ARBA" id="ARBA00013147"/>
    </source>
</evidence>
<dbReference type="InterPro" id="IPR002912">
    <property type="entry name" value="ACT_dom"/>
</dbReference>
<proteinExistence type="predicted"/>
<dbReference type="KEGG" id="whj:H9Q79_03555"/>
<keyword evidence="15" id="KW-0511">Multifunctional enzyme</keyword>
<dbReference type="InterPro" id="IPR036263">
    <property type="entry name" value="Chorismate_II_sf"/>
</dbReference>
<dbReference type="Pfam" id="PF01817">
    <property type="entry name" value="CM_2"/>
    <property type="match status" value="1"/>
</dbReference>
<dbReference type="RefSeq" id="WP_118645885.1">
    <property type="nucleotide sequence ID" value="NZ_CP060635.1"/>
</dbReference>
<organism evidence="23 24">
    <name type="scientific">Wansuia hejianensis</name>
    <dbReference type="NCBI Taxonomy" id="2763667"/>
    <lineage>
        <taxon>Bacteria</taxon>
        <taxon>Bacillati</taxon>
        <taxon>Bacillota</taxon>
        <taxon>Clostridia</taxon>
        <taxon>Lachnospirales</taxon>
        <taxon>Lachnospiraceae</taxon>
        <taxon>Wansuia</taxon>
    </lineage>
</organism>
<evidence type="ECO:0000256" key="9">
    <source>
        <dbReference type="ARBA" id="ARBA00022490"/>
    </source>
</evidence>
<name>A0A7G9GEZ3_9FIRM</name>
<evidence type="ECO:0000256" key="12">
    <source>
        <dbReference type="ARBA" id="ARBA00023222"/>
    </source>
</evidence>
<evidence type="ECO:0000256" key="2">
    <source>
        <dbReference type="ARBA" id="ARBA00002364"/>
    </source>
</evidence>
<dbReference type="PANTHER" id="PTHR21022">
    <property type="entry name" value="PREPHENATE DEHYDRATASE P PROTEIN"/>
    <property type="match status" value="1"/>
</dbReference>
<dbReference type="EMBL" id="CP060635">
    <property type="protein sequence ID" value="QNM09375.1"/>
    <property type="molecule type" value="Genomic_DNA"/>
</dbReference>
<accession>A0A7G9GEZ3</accession>
<dbReference type="Gene3D" id="3.30.70.260">
    <property type="match status" value="1"/>
</dbReference>
<dbReference type="InterPro" id="IPR045865">
    <property type="entry name" value="ACT-like_dom_sf"/>
</dbReference>
<dbReference type="InterPro" id="IPR001086">
    <property type="entry name" value="Preph_deHydtase"/>
</dbReference>
<feature type="domain" description="Prephenate dehydratase" evidence="21">
    <location>
        <begin position="111"/>
        <end position="288"/>
    </location>
</feature>
<evidence type="ECO:0000256" key="18">
    <source>
        <dbReference type="ARBA" id="ARBA00047848"/>
    </source>
</evidence>
<dbReference type="GO" id="GO:0009094">
    <property type="term" value="P:L-phenylalanine biosynthetic process"/>
    <property type="evidence" value="ECO:0007669"/>
    <property type="project" value="UniProtKB-UniPathway"/>
</dbReference>
<evidence type="ECO:0000256" key="7">
    <source>
        <dbReference type="ARBA" id="ARBA00014401"/>
    </source>
</evidence>
<dbReference type="Gene3D" id="1.20.59.10">
    <property type="entry name" value="Chorismate mutase"/>
    <property type="match status" value="1"/>
</dbReference>
<dbReference type="GO" id="GO:0004106">
    <property type="term" value="F:chorismate mutase activity"/>
    <property type="evidence" value="ECO:0007669"/>
    <property type="project" value="UniProtKB-EC"/>
</dbReference>
<dbReference type="PROSITE" id="PS51168">
    <property type="entry name" value="CHORISMATE_MUT_2"/>
    <property type="match status" value="1"/>
</dbReference>
<evidence type="ECO:0000256" key="14">
    <source>
        <dbReference type="ARBA" id="ARBA00023239"/>
    </source>
</evidence>
<dbReference type="InterPro" id="IPR008242">
    <property type="entry name" value="Chor_mutase/pphenate_deHydtase"/>
</dbReference>
<comment type="function">
    <text evidence="2">Catalyzes the Claisen rearrangement of chorismate to prephenate and the decarboxylation/dehydration of prephenate to phenylpyruvate.</text>
</comment>
<dbReference type="SMART" id="SM00830">
    <property type="entry name" value="CM_2"/>
    <property type="match status" value="1"/>
</dbReference>
<dbReference type="SUPFAM" id="SSF48600">
    <property type="entry name" value="Chorismate mutase II"/>
    <property type="match status" value="1"/>
</dbReference>
<comment type="catalytic activity">
    <reaction evidence="18">
        <text>prephenate + H(+) = 3-phenylpyruvate + CO2 + H2O</text>
        <dbReference type="Rhea" id="RHEA:21648"/>
        <dbReference type="ChEBI" id="CHEBI:15377"/>
        <dbReference type="ChEBI" id="CHEBI:15378"/>
        <dbReference type="ChEBI" id="CHEBI:16526"/>
        <dbReference type="ChEBI" id="CHEBI:18005"/>
        <dbReference type="ChEBI" id="CHEBI:29934"/>
        <dbReference type="EC" id="4.2.1.51"/>
    </reaction>
</comment>
<evidence type="ECO:0000313" key="24">
    <source>
        <dbReference type="Proteomes" id="UP000515860"/>
    </source>
</evidence>
<dbReference type="Pfam" id="PF00800">
    <property type="entry name" value="PDT"/>
    <property type="match status" value="1"/>
</dbReference>
<dbReference type="FunFam" id="3.40.190.10:FF:000034">
    <property type="entry name" value="Chorismate mutase/prephenate dehydratase"/>
    <property type="match status" value="1"/>
</dbReference>
<evidence type="ECO:0000256" key="16">
    <source>
        <dbReference type="ARBA" id="ARBA00031175"/>
    </source>
</evidence>
<dbReference type="NCBIfam" id="NF008865">
    <property type="entry name" value="PRK11898.1"/>
    <property type="match status" value="1"/>
</dbReference>
<reference evidence="23 24" key="1">
    <citation type="submission" date="2020-08" db="EMBL/GenBank/DDBJ databases">
        <authorList>
            <person name="Liu C."/>
            <person name="Sun Q."/>
        </authorList>
    </citation>
    <scope>NUCLEOTIDE SEQUENCE [LARGE SCALE GENOMIC DNA]</scope>
    <source>
        <strain evidence="23 24">NSJ-29</strain>
    </source>
</reference>
<dbReference type="CDD" id="cd13631">
    <property type="entry name" value="PBP2_Ct-PDT_like"/>
    <property type="match status" value="1"/>
</dbReference>
<evidence type="ECO:0000259" key="22">
    <source>
        <dbReference type="PROSITE" id="PS51671"/>
    </source>
</evidence>
<sequence length="376" mass="42752">MIDLNKIRDEIDETDKGIVRLFEKRMELTEEVAKYKIETGKPVFDKEREISKLKKLRGESSNEFNAKGIQEVFQQMMSISRKRQYQLLTEHGADEQVDYRQTDALQFSHSKVVFQGVEGAYSFAAMKTFFDDTIESSHVETWKEAMQQVAEQKVDYGVLPIENSTAGSVSDIYDLMIRYPNYIVGEQILKIEHTLMAVPGASLEDIRTVYSHPQGLAQCRNYLEQHPGWKQEEVLNTAMAAEKVAKEGDRTQAAIASRYAAEHFGLNILAEGCLSGESNSTRFIIISNQKCFDRNAGKISICIELPHESGSLYNILAHFIYNDLNMTKIESRPIPEQNWEYRFFIDFEGNLSSPAVKNALRGIASEASSLRLLGNY</sequence>
<evidence type="ECO:0000256" key="11">
    <source>
        <dbReference type="ARBA" id="ARBA00023141"/>
    </source>
</evidence>
<feature type="site" description="Essential for prephenate dehydratase activity" evidence="19">
    <location>
        <position position="281"/>
    </location>
</feature>
<keyword evidence="14 23" id="KW-0456">Lyase</keyword>
<evidence type="ECO:0000256" key="10">
    <source>
        <dbReference type="ARBA" id="ARBA00022605"/>
    </source>
</evidence>
<evidence type="ECO:0000256" key="15">
    <source>
        <dbReference type="ARBA" id="ARBA00023268"/>
    </source>
</evidence>
<dbReference type="UniPathway" id="UPA00120">
    <property type="reaction ID" value="UER00203"/>
</dbReference>
<feature type="domain" description="ACT" evidence="22">
    <location>
        <begin position="300"/>
        <end position="376"/>
    </location>
</feature>
<dbReference type="PIRSF" id="PIRSF001500">
    <property type="entry name" value="Chor_mut_pdt_Ppr"/>
    <property type="match status" value="1"/>
</dbReference>
<keyword evidence="13" id="KW-0413">Isomerase</keyword>
<dbReference type="Proteomes" id="UP000515860">
    <property type="component" value="Chromosome"/>
</dbReference>
<comment type="pathway">
    <text evidence="5">Metabolic intermediate biosynthesis; prephenate biosynthesis; prephenate from chorismate: step 1/1.</text>
</comment>
<dbReference type="InterPro" id="IPR018528">
    <property type="entry name" value="Preph_deHydtase_CS"/>
</dbReference>
<evidence type="ECO:0000256" key="19">
    <source>
        <dbReference type="PIRSR" id="PIRSR001500-2"/>
    </source>
</evidence>
<protein>
    <recommendedName>
        <fullName evidence="7">Bifunctional chorismate mutase/prephenate dehydratase</fullName>
        <ecNumber evidence="6">4.2.1.51</ecNumber>
    </recommendedName>
    <alternativeName>
        <fullName evidence="17">Chorismate mutase-prephenate dehydratase</fullName>
    </alternativeName>
    <alternativeName>
        <fullName evidence="8">Prephenate dehydratase</fullName>
    </alternativeName>
    <alternativeName>
        <fullName evidence="16">p-protein</fullName>
    </alternativeName>
</protein>
<dbReference type="InterPro" id="IPR036979">
    <property type="entry name" value="CM_dom_sf"/>
</dbReference>
<dbReference type="PANTHER" id="PTHR21022:SF19">
    <property type="entry name" value="PREPHENATE DEHYDRATASE-RELATED"/>
    <property type="match status" value="1"/>
</dbReference>
<dbReference type="EC" id="4.2.1.51" evidence="6"/>
<dbReference type="GO" id="GO:0005737">
    <property type="term" value="C:cytoplasm"/>
    <property type="evidence" value="ECO:0007669"/>
    <property type="project" value="UniProtKB-SubCell"/>
</dbReference>
<gene>
    <name evidence="23" type="primary">pheA</name>
    <name evidence="23" type="ORF">H9Q79_03555</name>
</gene>
<comment type="subcellular location">
    <subcellularLocation>
        <location evidence="3">Cytoplasm</location>
    </subcellularLocation>
</comment>
<evidence type="ECO:0000259" key="21">
    <source>
        <dbReference type="PROSITE" id="PS51171"/>
    </source>
</evidence>
<evidence type="ECO:0000256" key="4">
    <source>
        <dbReference type="ARBA" id="ARBA00004741"/>
    </source>
</evidence>
<keyword evidence="9" id="KW-0963">Cytoplasm</keyword>
<comment type="catalytic activity">
    <reaction evidence="1">
        <text>chorismate = prephenate</text>
        <dbReference type="Rhea" id="RHEA:13897"/>
        <dbReference type="ChEBI" id="CHEBI:29748"/>
        <dbReference type="ChEBI" id="CHEBI:29934"/>
        <dbReference type="EC" id="5.4.99.5"/>
    </reaction>
</comment>
<evidence type="ECO:0000259" key="20">
    <source>
        <dbReference type="PROSITE" id="PS51168"/>
    </source>
</evidence>
<feature type="domain" description="Chorismate mutase" evidence="20">
    <location>
        <begin position="1"/>
        <end position="88"/>
    </location>
</feature>
<dbReference type="PROSITE" id="PS51671">
    <property type="entry name" value="ACT"/>
    <property type="match status" value="1"/>
</dbReference>
<evidence type="ECO:0000256" key="8">
    <source>
        <dbReference type="ARBA" id="ARBA00021872"/>
    </source>
</evidence>
<evidence type="ECO:0000256" key="17">
    <source>
        <dbReference type="ARBA" id="ARBA00031520"/>
    </source>
</evidence>
<evidence type="ECO:0000313" key="23">
    <source>
        <dbReference type="EMBL" id="QNM09375.1"/>
    </source>
</evidence>
<dbReference type="PROSITE" id="PS51171">
    <property type="entry name" value="PREPHENATE_DEHYDR_3"/>
    <property type="match status" value="1"/>
</dbReference>
<evidence type="ECO:0000256" key="1">
    <source>
        <dbReference type="ARBA" id="ARBA00000824"/>
    </source>
</evidence>
<dbReference type="SUPFAM" id="SSF53850">
    <property type="entry name" value="Periplasmic binding protein-like II"/>
    <property type="match status" value="1"/>
</dbReference>
<dbReference type="InterPro" id="IPR002701">
    <property type="entry name" value="CM_II_prokaryot"/>
</dbReference>
<keyword evidence="11" id="KW-0057">Aromatic amino acid biosynthesis</keyword>
<keyword evidence="24" id="KW-1185">Reference proteome</keyword>
<dbReference type="PROSITE" id="PS00858">
    <property type="entry name" value="PREPHENATE_DEHYDR_2"/>
    <property type="match status" value="1"/>
</dbReference>
<evidence type="ECO:0000256" key="5">
    <source>
        <dbReference type="ARBA" id="ARBA00004817"/>
    </source>
</evidence>
<comment type="pathway">
    <text evidence="4">Amino-acid biosynthesis; L-phenylalanine biosynthesis; phenylpyruvate from prephenate: step 1/1.</text>
</comment>
<dbReference type="SUPFAM" id="SSF55021">
    <property type="entry name" value="ACT-like"/>
    <property type="match status" value="1"/>
</dbReference>
<dbReference type="Gene3D" id="3.40.190.10">
    <property type="entry name" value="Periplasmic binding protein-like II"/>
    <property type="match status" value="2"/>
</dbReference>
<evidence type="ECO:0000256" key="3">
    <source>
        <dbReference type="ARBA" id="ARBA00004496"/>
    </source>
</evidence>
<evidence type="ECO:0000256" key="13">
    <source>
        <dbReference type="ARBA" id="ARBA00023235"/>
    </source>
</evidence>
<keyword evidence="10" id="KW-0028">Amino-acid biosynthesis</keyword>